<gene>
    <name evidence="1" type="ORF">TSOC_004819</name>
</gene>
<dbReference type="Proteomes" id="UP000236333">
    <property type="component" value="Unassembled WGS sequence"/>
</dbReference>
<name>A0A2J8A7V4_9CHLO</name>
<evidence type="ECO:0000313" key="1">
    <source>
        <dbReference type="EMBL" id="PNH08607.1"/>
    </source>
</evidence>
<dbReference type="EMBL" id="PGGS01000122">
    <property type="protein sequence ID" value="PNH08607.1"/>
    <property type="molecule type" value="Genomic_DNA"/>
</dbReference>
<dbReference type="AlphaFoldDB" id="A0A2J8A7V4"/>
<protein>
    <submittedName>
        <fullName evidence="1">Uncharacterized protein</fullName>
    </submittedName>
</protein>
<proteinExistence type="predicted"/>
<keyword evidence="2" id="KW-1185">Reference proteome</keyword>
<evidence type="ECO:0000313" key="2">
    <source>
        <dbReference type="Proteomes" id="UP000236333"/>
    </source>
</evidence>
<organism evidence="1 2">
    <name type="scientific">Tetrabaena socialis</name>
    <dbReference type="NCBI Taxonomy" id="47790"/>
    <lineage>
        <taxon>Eukaryota</taxon>
        <taxon>Viridiplantae</taxon>
        <taxon>Chlorophyta</taxon>
        <taxon>core chlorophytes</taxon>
        <taxon>Chlorophyceae</taxon>
        <taxon>CS clade</taxon>
        <taxon>Chlamydomonadales</taxon>
        <taxon>Tetrabaenaceae</taxon>
        <taxon>Tetrabaena</taxon>
    </lineage>
</organism>
<reference evidence="1 2" key="1">
    <citation type="journal article" date="2017" name="Mol. Biol. Evol.">
        <title>The 4-celled Tetrabaena socialis nuclear genome reveals the essential components for genetic control of cell number at the origin of multicellularity in the volvocine lineage.</title>
        <authorList>
            <person name="Featherston J."/>
            <person name="Arakaki Y."/>
            <person name="Hanschen E.R."/>
            <person name="Ferris P.J."/>
            <person name="Michod R.E."/>
            <person name="Olson B.J.S.C."/>
            <person name="Nozaki H."/>
            <person name="Durand P.M."/>
        </authorList>
    </citation>
    <scope>NUCLEOTIDE SEQUENCE [LARGE SCALE GENOMIC DNA]</scope>
    <source>
        <strain evidence="1 2">NIES-571</strain>
    </source>
</reference>
<comment type="caution">
    <text evidence="1">The sequence shown here is derived from an EMBL/GenBank/DDBJ whole genome shotgun (WGS) entry which is preliminary data.</text>
</comment>
<accession>A0A2J8A7V4</accession>
<sequence>MPDTGPVDQLWVLVLARTVPDITAPADGKDADGEFCSLAAEILLAACRQLHGRRCKRAKTCNWGRH</sequence>